<accession>A0AAW2I3H4</accession>
<name>A0AAW2I3H4_9NEOP</name>
<sequence>MPAEAPVIKFSPFEALLIGEKNKIIKRKPTKNVVFITCLNNRKKSFDLRALFDVEDENAKYKKSRKVLLKNKKKFRYGKNNNSTNSNVNHVTKSHSDSEVYCYEYEGRKVIVKNNELIKVRKRNKNNQSNKVRFKPDFKFKETLEERIVHKIRKRKNLKGKIIGNGMISRVQKKPANRHCLRGKNGKFIRRDEYEQMMNGNDTKYLSNYLKHLYAKKGKDVLKAKPQNGVKRRQSCTIDKIIGLPKKRIKMESDNILDDISKQYYENLFSKELQFPPLPTDLKVCDFDNDSSLLDIVYTSQPEASKEYGSEEDAGIAQRRKGLKMYERKRSSSCRFDGIQELFNNSMKENCINKSLNVNKIENINKSNVIVKGRRNGLNYLIDERPTKDNHLLSQNKFRSLFYKTASGTETYLGNIIKPVLLNSPFGRLPDIS</sequence>
<protein>
    <submittedName>
        <fullName evidence="1">Uncharacterized protein</fullName>
    </submittedName>
</protein>
<comment type="caution">
    <text evidence="1">The sequence shown here is derived from an EMBL/GenBank/DDBJ whole genome shotgun (WGS) entry which is preliminary data.</text>
</comment>
<dbReference type="AlphaFoldDB" id="A0AAW2I3H4"/>
<reference evidence="1" key="1">
    <citation type="journal article" date="2024" name="Gigascience">
        <title>Chromosome-level genome of the poultry shaft louse Menopon gallinae provides insight into the host-switching and adaptive evolution of parasitic lice.</title>
        <authorList>
            <person name="Xu Y."/>
            <person name="Ma L."/>
            <person name="Liu S."/>
            <person name="Liang Y."/>
            <person name="Liu Q."/>
            <person name="He Z."/>
            <person name="Tian L."/>
            <person name="Duan Y."/>
            <person name="Cai W."/>
            <person name="Li H."/>
            <person name="Song F."/>
        </authorList>
    </citation>
    <scope>NUCLEOTIDE SEQUENCE</scope>
    <source>
        <strain evidence="1">Cailab_2023a</strain>
    </source>
</reference>
<dbReference type="EMBL" id="JARGDH010000002">
    <property type="protein sequence ID" value="KAL0276920.1"/>
    <property type="molecule type" value="Genomic_DNA"/>
</dbReference>
<proteinExistence type="predicted"/>
<evidence type="ECO:0000313" key="1">
    <source>
        <dbReference type="EMBL" id="KAL0276920.1"/>
    </source>
</evidence>
<organism evidence="1">
    <name type="scientific">Menopon gallinae</name>
    <name type="common">poultry shaft louse</name>
    <dbReference type="NCBI Taxonomy" id="328185"/>
    <lineage>
        <taxon>Eukaryota</taxon>
        <taxon>Metazoa</taxon>
        <taxon>Ecdysozoa</taxon>
        <taxon>Arthropoda</taxon>
        <taxon>Hexapoda</taxon>
        <taxon>Insecta</taxon>
        <taxon>Pterygota</taxon>
        <taxon>Neoptera</taxon>
        <taxon>Paraneoptera</taxon>
        <taxon>Psocodea</taxon>
        <taxon>Troctomorpha</taxon>
        <taxon>Phthiraptera</taxon>
        <taxon>Amblycera</taxon>
        <taxon>Menoponidae</taxon>
        <taxon>Menopon</taxon>
    </lineage>
</organism>
<gene>
    <name evidence="1" type="ORF">PYX00_004382</name>
</gene>